<name>A0ABP8GVW7_9SPHI</name>
<evidence type="ECO:0000313" key="1">
    <source>
        <dbReference type="EMBL" id="GAA4330722.1"/>
    </source>
</evidence>
<evidence type="ECO:0000313" key="2">
    <source>
        <dbReference type="Proteomes" id="UP001500582"/>
    </source>
</evidence>
<dbReference type="Proteomes" id="UP001500582">
    <property type="component" value="Unassembled WGS sequence"/>
</dbReference>
<gene>
    <name evidence="1" type="ORF">GCM10023149_36110</name>
</gene>
<reference evidence="2" key="1">
    <citation type="journal article" date="2019" name="Int. J. Syst. Evol. Microbiol.">
        <title>The Global Catalogue of Microorganisms (GCM) 10K type strain sequencing project: providing services to taxonomists for standard genome sequencing and annotation.</title>
        <authorList>
            <consortium name="The Broad Institute Genomics Platform"/>
            <consortium name="The Broad Institute Genome Sequencing Center for Infectious Disease"/>
            <person name="Wu L."/>
            <person name="Ma J."/>
        </authorList>
    </citation>
    <scope>NUCLEOTIDE SEQUENCE [LARGE SCALE GENOMIC DNA]</scope>
    <source>
        <strain evidence="2">JCM 17705</strain>
    </source>
</reference>
<organism evidence="1 2">
    <name type="scientific">Mucilaginibacter gynuensis</name>
    <dbReference type="NCBI Taxonomy" id="1302236"/>
    <lineage>
        <taxon>Bacteria</taxon>
        <taxon>Pseudomonadati</taxon>
        <taxon>Bacteroidota</taxon>
        <taxon>Sphingobacteriia</taxon>
        <taxon>Sphingobacteriales</taxon>
        <taxon>Sphingobacteriaceae</taxon>
        <taxon>Mucilaginibacter</taxon>
    </lineage>
</organism>
<proteinExistence type="predicted"/>
<dbReference type="InterPro" id="IPR045944">
    <property type="entry name" value="DUF6364"/>
</dbReference>
<evidence type="ECO:0008006" key="3">
    <source>
        <dbReference type="Google" id="ProtNLM"/>
    </source>
</evidence>
<accession>A0ABP8GVW7</accession>
<protein>
    <recommendedName>
        <fullName evidence="3">CopG family transcriptional regulator</fullName>
    </recommendedName>
</protein>
<dbReference type="RefSeq" id="WP_345212549.1">
    <property type="nucleotide sequence ID" value="NZ_BAABFT010000010.1"/>
</dbReference>
<keyword evidence="2" id="KW-1185">Reference proteome</keyword>
<dbReference type="Pfam" id="PF19891">
    <property type="entry name" value="DUF6364"/>
    <property type="match status" value="1"/>
</dbReference>
<sequence>MAAKLTLTINENTITKAKLYAKSTGRSLSELVSTYLESLPEESKNPNQLSAKLKKIVGVVKLPADFDEK</sequence>
<dbReference type="EMBL" id="BAABFT010000010">
    <property type="protein sequence ID" value="GAA4330722.1"/>
    <property type="molecule type" value="Genomic_DNA"/>
</dbReference>
<comment type="caution">
    <text evidence="1">The sequence shown here is derived from an EMBL/GenBank/DDBJ whole genome shotgun (WGS) entry which is preliminary data.</text>
</comment>